<reference evidence="3 4" key="1">
    <citation type="submission" date="2018-01" db="EMBL/GenBank/DDBJ databases">
        <title>Twenty Corynebacterium bovis Genomes.</title>
        <authorList>
            <person name="Gulvik C.A."/>
        </authorList>
    </citation>
    <scope>NUCLEOTIDE SEQUENCE [LARGE SCALE GENOMIC DNA]</scope>
    <source>
        <strain evidence="3 4">F6900</strain>
    </source>
</reference>
<dbReference type="AlphaFoldDB" id="A0A426PY99"/>
<feature type="compositionally biased region" description="Basic and acidic residues" evidence="1">
    <location>
        <begin position="100"/>
        <end position="116"/>
    </location>
</feature>
<accession>A0A426PY99</accession>
<evidence type="ECO:0000313" key="3">
    <source>
        <dbReference type="EMBL" id="RRO86138.1"/>
    </source>
</evidence>
<evidence type="ECO:0000313" key="4">
    <source>
        <dbReference type="Proteomes" id="UP000276526"/>
    </source>
</evidence>
<dbReference type="Pfam" id="PF11268">
    <property type="entry name" value="DUF3071"/>
    <property type="match status" value="1"/>
</dbReference>
<name>A0A426PY99_9CORY</name>
<feature type="compositionally biased region" description="Basic and acidic residues" evidence="1">
    <location>
        <begin position="281"/>
        <end position="296"/>
    </location>
</feature>
<sequence>MQELRLVTDGSDPSSLLLRPADTDGTDGTDGDTTPAAEFWLPVTDELRDLLGVRPATDGTADSTTDGAADGAASATDPAGTATPVAQPAADAVPAGGTGKDARHFASGRRHVDQQRSPRLRLSPKEIQGRIRHGESVADIVGDTGMDPSRVEPYAHPILLERERIATLAHDAHPVRSDGPAEHTLWEVLATALAARGDSVRDAEWDAHQDFSGQWVVTVAWGRGGSALEAEFTYEPQRQGPSTAVPRNSVATDIIDPRFERPVRSVAAVTPLSGDRPAPLHGDDAEFDYPPRREGTAHPAGRAHLTDASDPDTDADADAGADDPDGLLRHPDGDADEGAHRRRRKAVTPHWEDVLLGVRTTPKKKR</sequence>
<dbReference type="InterPro" id="IPR047682">
    <property type="entry name" value="SepH-like"/>
</dbReference>
<dbReference type="EMBL" id="PQNK01000012">
    <property type="protein sequence ID" value="RRO86138.1"/>
    <property type="molecule type" value="Genomic_DNA"/>
</dbReference>
<protein>
    <submittedName>
        <fullName evidence="3">DUF3071 domain-containing protein</fullName>
    </submittedName>
</protein>
<dbReference type="InterPro" id="IPR021421">
    <property type="entry name" value="DUF3071"/>
</dbReference>
<evidence type="ECO:0000256" key="1">
    <source>
        <dbReference type="SAM" id="MobiDB-lite"/>
    </source>
</evidence>
<feature type="domain" description="DUF3071" evidence="2">
    <location>
        <begin position="1"/>
        <end position="234"/>
    </location>
</feature>
<feature type="compositionally biased region" description="Acidic residues" evidence="1">
    <location>
        <begin position="309"/>
        <end position="325"/>
    </location>
</feature>
<gene>
    <name evidence="3" type="ORF">CXF48_07805</name>
</gene>
<dbReference type="NCBIfam" id="NF040712">
    <property type="entry name" value="SepH"/>
    <property type="match status" value="1"/>
</dbReference>
<proteinExistence type="predicted"/>
<feature type="compositionally biased region" description="Low complexity" evidence="1">
    <location>
        <begin position="55"/>
        <end position="95"/>
    </location>
</feature>
<organism evidence="3 4">
    <name type="scientific">Corynebacterium bovis</name>
    <dbReference type="NCBI Taxonomy" id="36808"/>
    <lineage>
        <taxon>Bacteria</taxon>
        <taxon>Bacillati</taxon>
        <taxon>Actinomycetota</taxon>
        <taxon>Actinomycetes</taxon>
        <taxon>Mycobacteriales</taxon>
        <taxon>Corynebacteriaceae</taxon>
        <taxon>Corynebacterium</taxon>
    </lineage>
</organism>
<feature type="region of interest" description="Disordered" evidence="1">
    <location>
        <begin position="268"/>
        <end position="366"/>
    </location>
</feature>
<dbReference type="RefSeq" id="WP_125207256.1">
    <property type="nucleotide sequence ID" value="NZ_PQNK01000012.1"/>
</dbReference>
<dbReference type="Proteomes" id="UP000276526">
    <property type="component" value="Unassembled WGS sequence"/>
</dbReference>
<evidence type="ECO:0000259" key="2">
    <source>
        <dbReference type="Pfam" id="PF11268"/>
    </source>
</evidence>
<feature type="compositionally biased region" description="Basic and acidic residues" evidence="1">
    <location>
        <begin position="326"/>
        <end position="339"/>
    </location>
</feature>
<comment type="caution">
    <text evidence="3">The sequence shown here is derived from an EMBL/GenBank/DDBJ whole genome shotgun (WGS) entry which is preliminary data.</text>
</comment>
<feature type="region of interest" description="Disordered" evidence="1">
    <location>
        <begin position="1"/>
        <end position="129"/>
    </location>
</feature>